<sequence length="80" mass="7443">MKTVSTLVASAALAASVVAPAFAEETKTIPLNVTVSTQATEGALAAGGLGTVGGAAFGAVVVAGFVAAGSNGSSSTTTTE</sequence>
<protein>
    <recommendedName>
        <fullName evidence="4">Secreted protein</fullName>
    </recommendedName>
</protein>
<dbReference type="RefSeq" id="WP_012187251.1">
    <property type="nucleotide sequence ID" value="NC_009956.1"/>
</dbReference>
<feature type="signal peptide" evidence="1">
    <location>
        <begin position="1"/>
        <end position="23"/>
    </location>
</feature>
<gene>
    <name evidence="2" type="ordered locus">Dshi_3860</name>
</gene>
<evidence type="ECO:0000313" key="3">
    <source>
        <dbReference type="Proteomes" id="UP000006833"/>
    </source>
</evidence>
<dbReference type="EMBL" id="CP000832">
    <property type="protein sequence ID" value="ABV95588.1"/>
    <property type="molecule type" value="Genomic_DNA"/>
</dbReference>
<keyword evidence="3" id="KW-1185">Reference proteome</keyword>
<name>A8LTM1_DINSH</name>
<evidence type="ECO:0000313" key="2">
    <source>
        <dbReference type="EMBL" id="ABV95588.1"/>
    </source>
</evidence>
<organism evidence="2 3">
    <name type="scientific">Dinoroseobacter shibae (strain DSM 16493 / NCIMB 14021 / DFL 12)</name>
    <dbReference type="NCBI Taxonomy" id="398580"/>
    <lineage>
        <taxon>Bacteria</taxon>
        <taxon>Pseudomonadati</taxon>
        <taxon>Pseudomonadota</taxon>
        <taxon>Alphaproteobacteria</taxon>
        <taxon>Rhodobacterales</taxon>
        <taxon>Roseobacteraceae</taxon>
        <taxon>Dinoroseobacter</taxon>
    </lineage>
</organism>
<dbReference type="Proteomes" id="UP000006833">
    <property type="component" value="Plasmid pDSHI02"/>
</dbReference>
<keyword evidence="2" id="KW-0614">Plasmid</keyword>
<feature type="chain" id="PRO_5002723131" description="Secreted protein" evidence="1">
    <location>
        <begin position="24"/>
        <end position="80"/>
    </location>
</feature>
<dbReference type="KEGG" id="dsh:Dshi_3860"/>
<evidence type="ECO:0000256" key="1">
    <source>
        <dbReference type="SAM" id="SignalP"/>
    </source>
</evidence>
<proteinExistence type="predicted"/>
<keyword evidence="1" id="KW-0732">Signal</keyword>
<evidence type="ECO:0008006" key="4">
    <source>
        <dbReference type="Google" id="ProtNLM"/>
    </source>
</evidence>
<reference evidence="3" key="1">
    <citation type="journal article" date="2010" name="ISME J.">
        <title>The complete genome sequence of the algal symbiont Dinoroseobacter shibae: a hitchhiker's guide to life in the sea.</title>
        <authorList>
            <person name="Wagner-Dobler I."/>
            <person name="Ballhausen B."/>
            <person name="Berger M."/>
            <person name="Brinkhoff T."/>
            <person name="Buchholz I."/>
            <person name="Bunk B."/>
            <person name="Cypionka H."/>
            <person name="Daniel R."/>
            <person name="Drepper T."/>
            <person name="Gerdts G."/>
            <person name="Hahnke S."/>
            <person name="Han C."/>
            <person name="Jahn D."/>
            <person name="Kalhoefer D."/>
            <person name="Kiss H."/>
            <person name="Klenk H.P."/>
            <person name="Kyrpides N."/>
            <person name="Liebl W."/>
            <person name="Liesegang H."/>
            <person name="Meincke L."/>
            <person name="Pati A."/>
            <person name="Petersen J."/>
            <person name="Piekarski T."/>
            <person name="Pommerenke C."/>
            <person name="Pradella S."/>
            <person name="Pukall R."/>
            <person name="Rabus R."/>
            <person name="Stackebrandt E."/>
            <person name="Thole S."/>
            <person name="Thompson L."/>
            <person name="Tielen P."/>
            <person name="Tomasch J."/>
            <person name="von Jan M."/>
            <person name="Wanphrut N."/>
            <person name="Wichels A."/>
            <person name="Zech H."/>
            <person name="Simon M."/>
        </authorList>
    </citation>
    <scope>NUCLEOTIDE SEQUENCE [LARGE SCALE GENOMIC DNA]</scope>
    <source>
        <strain evidence="3">DSM 16493 / NCIMB 14021 / DFL 12</strain>
        <plasmid evidence="3">Plasmid pDSHI02</plasmid>
    </source>
</reference>
<geneLocation type="plasmid" evidence="2 3">
    <name>pDSHI02</name>
</geneLocation>
<accession>A8LTM1</accession>
<dbReference type="AlphaFoldDB" id="A8LTM1"/>
<dbReference type="HOGENOM" id="CLU_2584123_0_0_5"/>